<dbReference type="RefSeq" id="WP_048473187.1">
    <property type="nucleotide sequence ID" value="NZ_JYNL01000068.1"/>
</dbReference>
<protein>
    <recommendedName>
        <fullName evidence="3">DUF2505 domain-containing protein</fullName>
    </recommendedName>
</protein>
<dbReference type="InterPro" id="IPR019639">
    <property type="entry name" value="DUF2505"/>
</dbReference>
<gene>
    <name evidence="1" type="ORF">MCHLDSM_06085</name>
</gene>
<proteinExistence type="predicted"/>
<accession>A0A0J6VEF3</accession>
<dbReference type="PATRIC" id="fig|37916.4.peg.6107"/>
<dbReference type="SMR" id="A0A0J6VEF3"/>
<organism evidence="1 2">
    <name type="scientific">Mycolicibacterium chlorophenolicum</name>
    <dbReference type="NCBI Taxonomy" id="37916"/>
    <lineage>
        <taxon>Bacteria</taxon>
        <taxon>Bacillati</taxon>
        <taxon>Actinomycetota</taxon>
        <taxon>Actinomycetes</taxon>
        <taxon>Mycobacteriales</taxon>
        <taxon>Mycobacteriaceae</taxon>
        <taxon>Mycolicibacterium</taxon>
    </lineage>
</organism>
<dbReference type="STRING" id="37916.MCHLDSM_06085"/>
<dbReference type="EMBL" id="JYNL01000068">
    <property type="protein sequence ID" value="KMO68554.1"/>
    <property type="molecule type" value="Genomic_DNA"/>
</dbReference>
<dbReference type="Pfam" id="PF10698">
    <property type="entry name" value="DUF2505"/>
    <property type="match status" value="1"/>
</dbReference>
<evidence type="ECO:0000313" key="1">
    <source>
        <dbReference type="EMBL" id="KMO68554.1"/>
    </source>
</evidence>
<evidence type="ECO:0000313" key="2">
    <source>
        <dbReference type="Proteomes" id="UP000036513"/>
    </source>
</evidence>
<name>A0A0J6VEF3_9MYCO</name>
<dbReference type="AlphaFoldDB" id="A0A0J6VEF3"/>
<keyword evidence="2" id="KW-1185">Reference proteome</keyword>
<sequence>MTRSIDFSVDSQASVDEIYWAFSQEEYWRARMKAFGGMGKLDALDVGPDGSVSVVILHDLHPDGLPTALKKFFPRNWRVVQEETWSPADDGLVHGDVGIVTYGAPGSGRGIAVLTPADQGSRLKCTATVDFKVPLVGGKIEGMIGRLMVPQFSVIQRFTAKWISQNS</sequence>
<comment type="caution">
    <text evidence="1">The sequence shown here is derived from an EMBL/GenBank/DDBJ whole genome shotgun (WGS) entry which is preliminary data.</text>
</comment>
<reference evidence="1 2" key="1">
    <citation type="journal article" date="2015" name="Genome Biol. Evol.">
        <title>Characterization of Three Mycobacterium spp. with Potential Use in Bioremediation by Genome Sequencing and Comparative Genomics.</title>
        <authorList>
            <person name="Das S."/>
            <person name="Pettersson B.M."/>
            <person name="Behra P.R."/>
            <person name="Ramesh M."/>
            <person name="Dasgupta S."/>
            <person name="Bhattacharya A."/>
            <person name="Kirsebom L.A."/>
        </authorList>
    </citation>
    <scope>NUCLEOTIDE SEQUENCE [LARGE SCALE GENOMIC DNA]</scope>
    <source>
        <strain evidence="1 2">DSM 43826</strain>
    </source>
</reference>
<dbReference type="Proteomes" id="UP000036513">
    <property type="component" value="Unassembled WGS sequence"/>
</dbReference>
<evidence type="ECO:0008006" key="3">
    <source>
        <dbReference type="Google" id="ProtNLM"/>
    </source>
</evidence>